<feature type="transmembrane region" description="Helical" evidence="7">
    <location>
        <begin position="69"/>
        <end position="87"/>
    </location>
</feature>
<keyword evidence="4 7" id="KW-1133">Transmembrane helix</keyword>
<evidence type="ECO:0000256" key="7">
    <source>
        <dbReference type="SAM" id="Phobius"/>
    </source>
</evidence>
<dbReference type="HOGENOM" id="CLU_001265_5_1_6"/>
<dbReference type="KEGG" id="ebt:EBL_c05890"/>
<dbReference type="PATRIC" id="fig|630626.3.peg.581"/>
<feature type="transmembrane region" description="Helical" evidence="7">
    <location>
        <begin position="183"/>
        <end position="203"/>
    </location>
</feature>
<feature type="transmembrane region" description="Helical" evidence="7">
    <location>
        <begin position="274"/>
        <end position="296"/>
    </location>
</feature>
<evidence type="ECO:0000259" key="8">
    <source>
        <dbReference type="PROSITE" id="PS50850"/>
    </source>
</evidence>
<dbReference type="AlphaFoldDB" id="I2B5B0"/>
<dbReference type="GO" id="GO:0022857">
    <property type="term" value="F:transmembrane transporter activity"/>
    <property type="evidence" value="ECO:0007669"/>
    <property type="project" value="InterPro"/>
</dbReference>
<evidence type="ECO:0000256" key="2">
    <source>
        <dbReference type="ARBA" id="ARBA00022475"/>
    </source>
</evidence>
<evidence type="ECO:0000256" key="5">
    <source>
        <dbReference type="ARBA" id="ARBA00023136"/>
    </source>
</evidence>
<reference evidence="9 10" key="1">
    <citation type="journal article" date="2012" name="J. Bacteriol.">
        <title>Complete genome sequence of the B12-producing Shimwellia blattae strain DSM 4481, isolated from a cockroach.</title>
        <authorList>
            <person name="Brzuszkiewicz E."/>
            <person name="Waschkowitz T."/>
            <person name="Wiezer A."/>
            <person name="Daniel R."/>
        </authorList>
    </citation>
    <scope>NUCLEOTIDE SEQUENCE [LARGE SCALE GENOMIC DNA]</scope>
    <source>
        <strain evidence="10">ATCC 29907 / DSM 4481 / JCM 1650 / NBRC 105725 / CDC 9005-74</strain>
    </source>
</reference>
<feature type="transmembrane region" description="Helical" evidence="7">
    <location>
        <begin position="236"/>
        <end position="254"/>
    </location>
</feature>
<dbReference type="EMBL" id="CP001560">
    <property type="protein sequence ID" value="AFJ45714.1"/>
    <property type="molecule type" value="Genomic_DNA"/>
</dbReference>
<dbReference type="PROSITE" id="PS50850">
    <property type="entry name" value="MFS"/>
    <property type="match status" value="1"/>
</dbReference>
<dbReference type="OrthoDB" id="4474610at2"/>
<dbReference type="Gene3D" id="1.20.1250.20">
    <property type="entry name" value="MFS general substrate transporter like domains"/>
    <property type="match status" value="2"/>
</dbReference>
<feature type="transmembrane region" description="Helical" evidence="7">
    <location>
        <begin position="394"/>
        <end position="414"/>
    </location>
</feature>
<keyword evidence="2" id="KW-1003">Cell membrane</keyword>
<evidence type="ECO:0000313" key="9">
    <source>
        <dbReference type="EMBL" id="AFJ45714.1"/>
    </source>
</evidence>
<gene>
    <name evidence="9" type="ordered locus">EBL_c05890</name>
</gene>
<sequence length="417" mass="44829">MATFTTDTAPQTAPGGEMAVPETRVRWSVPVALFSCVLLAFFDKISIAALFTDPHFQQAMGIDFDTTRLGLLMSAFLLSYGFSSVFLSSLGDKISPVKLLSAMMVSWCVLMVLMGLSHNYSVMIALRILLGIAEGPLLSLAYTIVRRTFPARLQARATMMWLLGTPIGAAIGFPLSIWLLNSFGWQSTFFVMALLTLPVLILVRIGLRHIPHLATGPGATSQQARRSARHMLMRNPHFWLICLFNIAFLTYLWGINGWLPGYLIKGKGIHLEHAGLLSSLPFIAMLLGEVTGAWLSDKSGRRAVACFISMAGAALGLFAVLHLSSPLAVIAAMSFSTFMWGAGAPNIFALLSRATPPEASATAGGIFNGLGNFAGALSPAVMGLLIAYSHSMDAGLLFLVMAAALSCVLLLPLLKRY</sequence>
<dbReference type="InterPro" id="IPR020846">
    <property type="entry name" value="MFS_dom"/>
</dbReference>
<feature type="transmembrane region" description="Helical" evidence="7">
    <location>
        <begin position="363"/>
        <end position="388"/>
    </location>
</feature>
<dbReference type="eggNOG" id="COG2271">
    <property type="taxonomic scope" value="Bacteria"/>
</dbReference>
<evidence type="ECO:0000256" key="1">
    <source>
        <dbReference type="ARBA" id="ARBA00004141"/>
    </source>
</evidence>
<dbReference type="PANTHER" id="PTHR11662:SF399">
    <property type="entry name" value="FI19708P1-RELATED"/>
    <property type="match status" value="1"/>
</dbReference>
<dbReference type="Proteomes" id="UP000001955">
    <property type="component" value="Chromosome"/>
</dbReference>
<dbReference type="InterPro" id="IPR050382">
    <property type="entry name" value="MFS_Na/Anion_cotransporter"/>
</dbReference>
<dbReference type="SUPFAM" id="SSF103473">
    <property type="entry name" value="MFS general substrate transporter"/>
    <property type="match status" value="1"/>
</dbReference>
<evidence type="ECO:0000313" key="10">
    <source>
        <dbReference type="Proteomes" id="UP000001955"/>
    </source>
</evidence>
<name>I2B5B0_SHIBC</name>
<keyword evidence="5 7" id="KW-0472">Membrane</keyword>
<organism evidence="9 10">
    <name type="scientific">Shimwellia blattae (strain ATCC 29907 / DSM 4481 / JCM 1650 / NBRC 105725 / CDC 9005-74)</name>
    <name type="common">Escherichia blattae</name>
    <dbReference type="NCBI Taxonomy" id="630626"/>
    <lineage>
        <taxon>Bacteria</taxon>
        <taxon>Pseudomonadati</taxon>
        <taxon>Pseudomonadota</taxon>
        <taxon>Gammaproteobacteria</taxon>
        <taxon>Enterobacterales</taxon>
        <taxon>Enterobacteriaceae</taxon>
        <taxon>Shimwellia</taxon>
    </lineage>
</organism>
<dbReference type="STRING" id="630626.EBL_c05890"/>
<keyword evidence="3 7" id="KW-0812">Transmembrane</keyword>
<evidence type="ECO:0000256" key="4">
    <source>
        <dbReference type="ARBA" id="ARBA00022989"/>
    </source>
</evidence>
<feature type="transmembrane region" description="Helical" evidence="7">
    <location>
        <begin position="124"/>
        <end position="145"/>
    </location>
</feature>
<evidence type="ECO:0000256" key="3">
    <source>
        <dbReference type="ARBA" id="ARBA00022692"/>
    </source>
</evidence>
<comment type="similarity">
    <text evidence="6">Belongs to the major facilitator superfamily. Phthalate permease family.</text>
</comment>
<feature type="transmembrane region" description="Helical" evidence="7">
    <location>
        <begin position="99"/>
        <end position="118"/>
    </location>
</feature>
<feature type="transmembrane region" description="Helical" evidence="7">
    <location>
        <begin position="303"/>
        <end position="321"/>
    </location>
</feature>
<keyword evidence="10" id="KW-1185">Reference proteome</keyword>
<accession>K6WK87</accession>
<dbReference type="Pfam" id="PF07690">
    <property type="entry name" value="MFS_1"/>
    <property type="match status" value="1"/>
</dbReference>
<dbReference type="RefSeq" id="WP_002443379.1">
    <property type="nucleotide sequence ID" value="NC_017910.1"/>
</dbReference>
<dbReference type="InterPro" id="IPR011701">
    <property type="entry name" value="MFS"/>
</dbReference>
<dbReference type="InterPro" id="IPR036259">
    <property type="entry name" value="MFS_trans_sf"/>
</dbReference>
<feature type="transmembrane region" description="Helical" evidence="7">
    <location>
        <begin position="27"/>
        <end position="49"/>
    </location>
</feature>
<feature type="transmembrane region" description="Helical" evidence="7">
    <location>
        <begin position="157"/>
        <end position="177"/>
    </location>
</feature>
<evidence type="ECO:0000256" key="6">
    <source>
        <dbReference type="ARBA" id="ARBA00038514"/>
    </source>
</evidence>
<feature type="domain" description="Major facilitator superfamily (MFS) profile" evidence="8">
    <location>
        <begin position="29"/>
        <end position="417"/>
    </location>
</feature>
<accession>I2B5B0</accession>
<dbReference type="GO" id="GO:0016020">
    <property type="term" value="C:membrane"/>
    <property type="evidence" value="ECO:0007669"/>
    <property type="project" value="UniProtKB-SubCell"/>
</dbReference>
<comment type="subcellular location">
    <subcellularLocation>
        <location evidence="1">Membrane</location>
        <topology evidence="1">Multi-pass membrane protein</topology>
    </subcellularLocation>
</comment>
<proteinExistence type="inferred from homology"/>
<feature type="transmembrane region" description="Helical" evidence="7">
    <location>
        <begin position="327"/>
        <end position="351"/>
    </location>
</feature>
<protein>
    <submittedName>
        <fullName evidence="9">Transporter</fullName>
    </submittedName>
</protein>
<dbReference type="PANTHER" id="PTHR11662">
    <property type="entry name" value="SOLUTE CARRIER FAMILY 17"/>
    <property type="match status" value="1"/>
</dbReference>
<dbReference type="CDD" id="cd17319">
    <property type="entry name" value="MFS_ExuT_GudP_like"/>
    <property type="match status" value="1"/>
</dbReference>